<evidence type="ECO:0000313" key="3">
    <source>
        <dbReference type="Proteomes" id="UP000321154"/>
    </source>
</evidence>
<dbReference type="EMBL" id="BJUV01000003">
    <property type="protein sequence ID" value="GEK82208.1"/>
    <property type="molecule type" value="Genomic_DNA"/>
</dbReference>
<dbReference type="Proteomes" id="UP000321154">
    <property type="component" value="Unassembled WGS sequence"/>
</dbReference>
<gene>
    <name evidence="2" type="ORF">FFA01_05170</name>
</gene>
<reference evidence="2 3" key="1">
    <citation type="submission" date="2019-07" db="EMBL/GenBank/DDBJ databases">
        <title>Whole genome shotgun sequence of Frigoribacterium faeni NBRC 103066.</title>
        <authorList>
            <person name="Hosoyama A."/>
            <person name="Uohara A."/>
            <person name="Ohji S."/>
            <person name="Ichikawa N."/>
        </authorList>
    </citation>
    <scope>NUCLEOTIDE SEQUENCE [LARGE SCALE GENOMIC DNA]</scope>
    <source>
        <strain evidence="2 3">NBRC 103066</strain>
    </source>
</reference>
<protein>
    <submittedName>
        <fullName evidence="2">Uncharacterized protein</fullName>
    </submittedName>
</protein>
<evidence type="ECO:0000256" key="1">
    <source>
        <dbReference type="SAM" id="MobiDB-lite"/>
    </source>
</evidence>
<organism evidence="2 3">
    <name type="scientific">Frigoribacterium faeni</name>
    <dbReference type="NCBI Taxonomy" id="145483"/>
    <lineage>
        <taxon>Bacteria</taxon>
        <taxon>Bacillati</taxon>
        <taxon>Actinomycetota</taxon>
        <taxon>Actinomycetes</taxon>
        <taxon>Micrococcales</taxon>
        <taxon>Microbacteriaceae</taxon>
        <taxon>Frigoribacterium</taxon>
    </lineage>
</organism>
<name>A0ABQ0UL42_9MICO</name>
<evidence type="ECO:0000313" key="2">
    <source>
        <dbReference type="EMBL" id="GEK82208.1"/>
    </source>
</evidence>
<feature type="region of interest" description="Disordered" evidence="1">
    <location>
        <begin position="47"/>
        <end position="75"/>
    </location>
</feature>
<feature type="compositionally biased region" description="Basic and acidic residues" evidence="1">
    <location>
        <begin position="47"/>
        <end position="56"/>
    </location>
</feature>
<feature type="region of interest" description="Disordered" evidence="1">
    <location>
        <begin position="1"/>
        <end position="26"/>
    </location>
</feature>
<proteinExistence type="predicted"/>
<keyword evidence="3" id="KW-1185">Reference proteome</keyword>
<comment type="caution">
    <text evidence="2">The sequence shown here is derived from an EMBL/GenBank/DDBJ whole genome shotgun (WGS) entry which is preliminary data.</text>
</comment>
<sequence>MAEKAEYDAVETSTPDATRASGTPMKAARRAARVAAMGMTVLLILTRTERHGDGGRRGASGEVAAPGRSGLVRTR</sequence>
<accession>A0ABQ0UL42</accession>